<organism evidence="7">
    <name type="scientific">freshwater metagenome</name>
    <dbReference type="NCBI Taxonomy" id="449393"/>
    <lineage>
        <taxon>unclassified sequences</taxon>
        <taxon>metagenomes</taxon>
        <taxon>ecological metagenomes</taxon>
    </lineage>
</organism>
<evidence type="ECO:0000256" key="4">
    <source>
        <dbReference type="ARBA" id="ARBA00032089"/>
    </source>
</evidence>
<dbReference type="Gene3D" id="2.40.10.340">
    <property type="entry name" value="Rod shape-determining protein MreC, domain 1"/>
    <property type="match status" value="1"/>
</dbReference>
<dbReference type="EMBL" id="CAEZUP010000073">
    <property type="protein sequence ID" value="CAB4617608.1"/>
    <property type="molecule type" value="Genomic_DNA"/>
</dbReference>
<dbReference type="PANTHER" id="PTHR34138">
    <property type="entry name" value="CELL SHAPE-DETERMINING PROTEIN MREC"/>
    <property type="match status" value="1"/>
</dbReference>
<evidence type="ECO:0000259" key="6">
    <source>
        <dbReference type="Pfam" id="PF04085"/>
    </source>
</evidence>
<protein>
    <recommendedName>
        <fullName evidence="2">Cell shape-determining protein MreC</fullName>
    </recommendedName>
    <alternativeName>
        <fullName evidence="4">Cell shape protein MreC</fullName>
    </alternativeName>
</protein>
<dbReference type="PIRSF" id="PIRSF038471">
    <property type="entry name" value="MreC"/>
    <property type="match status" value="1"/>
</dbReference>
<dbReference type="GO" id="GO:0008360">
    <property type="term" value="P:regulation of cell shape"/>
    <property type="evidence" value="ECO:0007669"/>
    <property type="project" value="UniProtKB-KW"/>
</dbReference>
<proteinExistence type="inferred from homology"/>
<evidence type="ECO:0000313" key="7">
    <source>
        <dbReference type="EMBL" id="CAB4617608.1"/>
    </source>
</evidence>
<dbReference type="InterPro" id="IPR042175">
    <property type="entry name" value="Cell/Rod_MreC_2"/>
</dbReference>
<dbReference type="PANTHER" id="PTHR34138:SF1">
    <property type="entry name" value="CELL SHAPE-DETERMINING PROTEIN MREC"/>
    <property type="match status" value="1"/>
</dbReference>
<dbReference type="InterPro" id="IPR042177">
    <property type="entry name" value="Cell/Rod_1"/>
</dbReference>
<dbReference type="Gene3D" id="2.40.10.350">
    <property type="entry name" value="Rod shape-determining protein MreC, domain 2"/>
    <property type="match status" value="1"/>
</dbReference>
<feature type="domain" description="Rod shape-determining protein MreC beta-barrel core" evidence="6">
    <location>
        <begin position="123"/>
        <end position="269"/>
    </location>
</feature>
<name>A0A6J6IA36_9ZZZZ</name>
<evidence type="ECO:0000256" key="2">
    <source>
        <dbReference type="ARBA" id="ARBA00013855"/>
    </source>
</evidence>
<feature type="coiled-coil region" evidence="5">
    <location>
        <begin position="70"/>
        <end position="97"/>
    </location>
</feature>
<dbReference type="CDD" id="cd14686">
    <property type="entry name" value="bZIP"/>
    <property type="match status" value="1"/>
</dbReference>
<reference evidence="7" key="1">
    <citation type="submission" date="2020-05" db="EMBL/GenBank/DDBJ databases">
        <authorList>
            <person name="Chiriac C."/>
            <person name="Salcher M."/>
            <person name="Ghai R."/>
            <person name="Kavagutti S V."/>
        </authorList>
    </citation>
    <scope>NUCLEOTIDE SEQUENCE</scope>
</reference>
<keyword evidence="3" id="KW-0133">Cell shape</keyword>
<dbReference type="Pfam" id="PF04085">
    <property type="entry name" value="MreC"/>
    <property type="match status" value="1"/>
</dbReference>
<sequence length="276" mass="28995">MPNSRRRGRARFTIVLLVLTSIVLLTLDGRGSGPLSSVRSAALSVLSPVGDLASTIFSPVRNAWSGAFEQDDLEIENERLQEENDRLKGELTASSVSKEQLQQLLQLVGIPFVGDTPVVHTRVVSGTIGNFGETVELDKGSSSGIEKNMPVITGEGLIGKVVQVSADRSVVALITGGSFNVNFNVVGTPAIGTAQGTGSATILRGGSIDVRQSISPGQIVVTSGLLGSPFPPNLPIGTITALRTDEAARETSVDITMFANTRDLTYADVVLWKPVG</sequence>
<dbReference type="AlphaFoldDB" id="A0A6J6IA36"/>
<evidence type="ECO:0000256" key="5">
    <source>
        <dbReference type="SAM" id="Coils"/>
    </source>
</evidence>
<keyword evidence="5" id="KW-0175">Coiled coil</keyword>
<gene>
    <name evidence="7" type="ORF">UFOPK1835_01516</name>
</gene>
<dbReference type="GO" id="GO:0005886">
    <property type="term" value="C:plasma membrane"/>
    <property type="evidence" value="ECO:0007669"/>
    <property type="project" value="TreeGrafter"/>
</dbReference>
<evidence type="ECO:0000256" key="1">
    <source>
        <dbReference type="ARBA" id="ARBA00009369"/>
    </source>
</evidence>
<dbReference type="InterPro" id="IPR007221">
    <property type="entry name" value="MreC"/>
</dbReference>
<evidence type="ECO:0000256" key="3">
    <source>
        <dbReference type="ARBA" id="ARBA00022960"/>
    </source>
</evidence>
<comment type="similarity">
    <text evidence="1">Belongs to the MreC family.</text>
</comment>
<accession>A0A6J6IA36</accession>
<dbReference type="InterPro" id="IPR055342">
    <property type="entry name" value="MreC_beta-barrel_core"/>
</dbReference>